<organism evidence="4 5">
    <name type="scientific">Desulfatibacillum aliphaticivorans</name>
    <dbReference type="NCBI Taxonomy" id="218208"/>
    <lineage>
        <taxon>Bacteria</taxon>
        <taxon>Pseudomonadati</taxon>
        <taxon>Thermodesulfobacteriota</taxon>
        <taxon>Desulfobacteria</taxon>
        <taxon>Desulfobacterales</taxon>
        <taxon>Desulfatibacillaceae</taxon>
        <taxon>Desulfatibacillum</taxon>
    </lineage>
</organism>
<dbReference type="GO" id="GO:0016491">
    <property type="term" value="F:oxidoreductase activity"/>
    <property type="evidence" value="ECO:0007669"/>
    <property type="project" value="InterPro"/>
</dbReference>
<dbReference type="SUPFAM" id="SSF52218">
    <property type="entry name" value="Flavoproteins"/>
    <property type="match status" value="1"/>
</dbReference>
<gene>
    <name evidence="4" type="ordered locus">Dalk_1622</name>
</gene>
<dbReference type="eggNOG" id="COG0655">
    <property type="taxonomic scope" value="Bacteria"/>
</dbReference>
<keyword evidence="2" id="KW-0288">FMN</keyword>
<dbReference type="KEGG" id="dal:Dalk_1622"/>
<evidence type="ECO:0000313" key="5">
    <source>
        <dbReference type="Proteomes" id="UP000000739"/>
    </source>
</evidence>
<accession>B8FAM4</accession>
<proteinExistence type="predicted"/>
<dbReference type="PANTHER" id="PTHR43278:SF2">
    <property type="entry name" value="IRON-SULFUR FLAVOPROTEIN"/>
    <property type="match status" value="1"/>
</dbReference>
<dbReference type="PANTHER" id="PTHR43278">
    <property type="entry name" value="NAD(P)H-DEPENDENT FMN-CONTAINING OXIDOREDUCTASE YWQN-RELATED"/>
    <property type="match status" value="1"/>
</dbReference>
<dbReference type="InterPro" id="IPR005025">
    <property type="entry name" value="FMN_Rdtase-like_dom"/>
</dbReference>
<evidence type="ECO:0000259" key="3">
    <source>
        <dbReference type="Pfam" id="PF03358"/>
    </source>
</evidence>
<dbReference type="HOGENOM" id="CLU_050993_4_0_7"/>
<evidence type="ECO:0000313" key="4">
    <source>
        <dbReference type="EMBL" id="ACL03320.1"/>
    </source>
</evidence>
<name>B8FAM4_DESAL</name>
<feature type="domain" description="NADPH-dependent FMN reductase-like" evidence="3">
    <location>
        <begin position="6"/>
        <end position="108"/>
    </location>
</feature>
<dbReference type="InterPro" id="IPR029039">
    <property type="entry name" value="Flavoprotein-like_sf"/>
</dbReference>
<reference evidence="4 5" key="1">
    <citation type="journal article" date="2012" name="Environ. Microbiol.">
        <title>The genome sequence of Desulfatibacillum alkenivorans AK-01: a blueprint for anaerobic alkane oxidation.</title>
        <authorList>
            <person name="Callaghan A.V."/>
            <person name="Morris B.E."/>
            <person name="Pereira I.A."/>
            <person name="McInerney M.J."/>
            <person name="Austin R.N."/>
            <person name="Groves J.T."/>
            <person name="Kukor J.J."/>
            <person name="Suflita J.M."/>
            <person name="Young L.Y."/>
            <person name="Zylstra G.J."/>
            <person name="Wawrik B."/>
        </authorList>
    </citation>
    <scope>NUCLEOTIDE SEQUENCE [LARGE SCALE GENOMIC DNA]</scope>
    <source>
        <strain evidence="4 5">AK-01</strain>
    </source>
</reference>
<dbReference type="Pfam" id="PF03358">
    <property type="entry name" value="FMN_red"/>
    <property type="match status" value="1"/>
</dbReference>
<evidence type="ECO:0000256" key="2">
    <source>
        <dbReference type="ARBA" id="ARBA00022643"/>
    </source>
</evidence>
<dbReference type="EMBL" id="CP001322">
    <property type="protein sequence ID" value="ACL03320.1"/>
    <property type="molecule type" value="Genomic_DNA"/>
</dbReference>
<protein>
    <submittedName>
        <fullName evidence="4">NADPH-dependent FMN reductase</fullName>
    </submittedName>
</protein>
<dbReference type="RefSeq" id="WP_012610754.1">
    <property type="nucleotide sequence ID" value="NC_011768.1"/>
</dbReference>
<sequence>MAKICKILAINGSQRADKGISQVLLEIFLRGAEAAGAEWDIIHPAKMKVNSCKACYTCIVRTPGLCFQKDDMGEVLDKIQQADLLLFGCPVYFDTLPGDLKRLIDRFMPFLGPVFEFREGRTYHLTTGAPIKDAACIHLCGNPERESMESVKGTFRRIVKNMGGCLKGEFFFPSSQMVLDHSKQLKSQLNALAKAGEEYATSSSISTDTLEAANQEYIFDYHADIAAKNRAFAGMIKESPIR</sequence>
<dbReference type="InterPro" id="IPR051796">
    <property type="entry name" value="ISF_SsuE-like"/>
</dbReference>
<dbReference type="Gene3D" id="3.40.50.360">
    <property type="match status" value="1"/>
</dbReference>
<evidence type="ECO:0000256" key="1">
    <source>
        <dbReference type="ARBA" id="ARBA00022630"/>
    </source>
</evidence>
<dbReference type="AlphaFoldDB" id="B8FAM4"/>
<keyword evidence="1" id="KW-0285">Flavoprotein</keyword>
<dbReference type="Proteomes" id="UP000000739">
    <property type="component" value="Chromosome"/>
</dbReference>
<keyword evidence="5" id="KW-1185">Reference proteome</keyword>